<dbReference type="Pfam" id="PF07643">
    <property type="entry name" value="DUF1598"/>
    <property type="match status" value="1"/>
</dbReference>
<feature type="region of interest" description="Disordered" evidence="1">
    <location>
        <begin position="561"/>
        <end position="584"/>
    </location>
</feature>
<evidence type="ECO:0008006" key="4">
    <source>
        <dbReference type="Google" id="ProtNLM"/>
    </source>
</evidence>
<dbReference type="InterPro" id="IPR011487">
    <property type="entry name" value="DUF1598"/>
</dbReference>
<evidence type="ECO:0000256" key="1">
    <source>
        <dbReference type="SAM" id="MobiDB-lite"/>
    </source>
</evidence>
<dbReference type="EMBL" id="CP036262">
    <property type="protein sequence ID" value="QDS95165.1"/>
    <property type="molecule type" value="Genomic_DNA"/>
</dbReference>
<reference evidence="2 3" key="1">
    <citation type="submission" date="2019-02" db="EMBL/GenBank/DDBJ databases">
        <title>Deep-cultivation of Planctomycetes and their phenomic and genomic characterization uncovers novel biology.</title>
        <authorList>
            <person name="Wiegand S."/>
            <person name="Jogler M."/>
            <person name="Boedeker C."/>
            <person name="Pinto D."/>
            <person name="Vollmers J."/>
            <person name="Rivas-Marin E."/>
            <person name="Kohn T."/>
            <person name="Peeters S.H."/>
            <person name="Heuer A."/>
            <person name="Rast P."/>
            <person name="Oberbeckmann S."/>
            <person name="Bunk B."/>
            <person name="Jeske O."/>
            <person name="Meyerdierks A."/>
            <person name="Storesund J.E."/>
            <person name="Kallscheuer N."/>
            <person name="Luecker S."/>
            <person name="Lage O.M."/>
            <person name="Pohl T."/>
            <person name="Merkel B.J."/>
            <person name="Hornburger P."/>
            <person name="Mueller R.-W."/>
            <person name="Bruemmer F."/>
            <person name="Labrenz M."/>
            <person name="Spormann A.M."/>
            <person name="Op den Camp H."/>
            <person name="Overmann J."/>
            <person name="Amann R."/>
            <person name="Jetten M.S.M."/>
            <person name="Mascher T."/>
            <person name="Medema M.H."/>
            <person name="Devos D.P."/>
            <person name="Kaster A.-K."/>
            <person name="Ovreas L."/>
            <person name="Rohde M."/>
            <person name="Galperin M.Y."/>
            <person name="Jogler C."/>
        </authorList>
    </citation>
    <scope>NUCLEOTIDE SEQUENCE [LARGE SCALE GENOMIC DNA]</scope>
    <source>
        <strain evidence="2 3">FF011L</strain>
    </source>
</reference>
<name>A0A517MJU2_9BACT</name>
<keyword evidence="3" id="KW-1185">Reference proteome</keyword>
<dbReference type="RefSeq" id="WP_218932727.1">
    <property type="nucleotide sequence ID" value="NZ_CP036262.1"/>
</dbReference>
<protein>
    <recommendedName>
        <fullName evidence="4">DUF1598 domain-containing protein</fullName>
    </recommendedName>
</protein>
<dbReference type="AlphaFoldDB" id="A0A517MJU2"/>
<sequence length="584" mass="63325">MEFVSGLKTTTWRDVLFGVLVVGLSSLVSVEIVHAQAVVSAAAAGEFAVARAALEQAPANQRDPGWAGLAEQQAAARAWTGASRSLSHVADPADQAAGIRAVRDNRFGAGSLADFSSLMNLIQTTVAPESWEETMGGPSTMAPYYGGIVVDSSGLVTELVTSENLRNRSGFPSDLLLAPSADAGRSNDSLLPDWTRPAKRRYVSLKRLGAEWVRIQALGKAPSASLYNLAGLSEVDYVFIDSVNEDVVLSGPVGGIVTSDDWPRDRLTGNVPWQLPMLLAVVQAVESGQSFGCTIDPTNKGIAQSLQVAERIGNKQIPVADAAEAMREALGRQRVEVFGTEPDSMLAWFLVDADRHMKQLALEQHPLPDSVPSYLDQVTAMIGQGVPSGTLLRLWFTGQPLSVQADADRTVFKVTGVPCRLVSEDQRPDVNGNRRPVATDPRSHRFVRDFNQHLPAISRQYPIYHSLQNLYRMAAVAQLLKQHVPDQVRRPMQAPFLVRGNTTTISPLPVPTSVDSIAVMQSVRHGSKRHHIIVASGGIHLDPTNTLQPNLETYQTLASVRSPAASKPTPSDHWWWDGNELESE</sequence>
<dbReference type="Proteomes" id="UP000320672">
    <property type="component" value="Chromosome"/>
</dbReference>
<evidence type="ECO:0000313" key="2">
    <source>
        <dbReference type="EMBL" id="QDS95165.1"/>
    </source>
</evidence>
<evidence type="ECO:0000313" key="3">
    <source>
        <dbReference type="Proteomes" id="UP000320672"/>
    </source>
</evidence>
<accession>A0A517MJU2</accession>
<proteinExistence type="predicted"/>
<gene>
    <name evidence="2" type="ORF">FF011L_39520</name>
</gene>
<dbReference type="KEGG" id="rml:FF011L_39520"/>
<organism evidence="2 3">
    <name type="scientific">Roseimaritima multifibrata</name>
    <dbReference type="NCBI Taxonomy" id="1930274"/>
    <lineage>
        <taxon>Bacteria</taxon>
        <taxon>Pseudomonadati</taxon>
        <taxon>Planctomycetota</taxon>
        <taxon>Planctomycetia</taxon>
        <taxon>Pirellulales</taxon>
        <taxon>Pirellulaceae</taxon>
        <taxon>Roseimaritima</taxon>
    </lineage>
</organism>